<protein>
    <recommendedName>
        <fullName evidence="3">Mannosyl-glycoprotein endo-beta-N-acetylglucosaminidase</fullName>
    </recommendedName>
</protein>
<dbReference type="RefSeq" id="WP_013282920.1">
    <property type="nucleotide sequence ID" value="NC_014389.1"/>
</dbReference>
<evidence type="ECO:0000313" key="1">
    <source>
        <dbReference type="EMBL" id="ADL36271.1"/>
    </source>
</evidence>
<sequence length="262" mass="29358">MKHITKQILSMLAVICLLAGISGVFFMDAHAEEWRNSGYDKGMQDLYARINEVYGSEAVDLYKKAVLTGDYYYYRKHVGCWGPICDDDKIMGKSEGVMSQPALVWEDNVYVYTGKYGTVQDFIDTVVANGYSIDPNASNYYNATTTDYNYYMKRANSITNILKKPTHKALATLPYRTYVDKVYNKGDANPYASAAAAPAATANNSAAESLKSYKGNTAEFNAYYYYVNYADLQSAFGTNGDLLKQHYNQYGKSEGRIANKLK</sequence>
<geneLocation type="plasmid" evidence="1 2">
    <name>pCY360</name>
</geneLocation>
<evidence type="ECO:0008006" key="3">
    <source>
        <dbReference type="Google" id="ProtNLM"/>
    </source>
</evidence>
<accession>E0S4D9</accession>
<reference evidence="1 2" key="1">
    <citation type="journal article" date="2010" name="PLoS ONE">
        <title>The glycobiome of the rumen bacterium Butyrivibrio proteoclasticus B316(T) highlights adaptation to a polysaccharide-rich environment.</title>
        <authorList>
            <person name="Kelly W.J."/>
            <person name="Leahy S.C."/>
            <person name="Altermann E."/>
            <person name="Yeoman C.J."/>
            <person name="Dunne J.C."/>
            <person name="Kong Z."/>
            <person name="Pacheco D.M."/>
            <person name="Li D."/>
            <person name="Noel S.J."/>
            <person name="Moon C.D."/>
            <person name="Cookson A.L."/>
            <person name="Attwood G.T."/>
        </authorList>
    </citation>
    <scope>NUCLEOTIDE SEQUENCE [LARGE SCALE GENOMIC DNA]</scope>
    <source>
        <strain evidence="2">ATCC 51982 / DSM 14932 / B316</strain>
        <plasmid evidence="2">Plasmid pCY360</plasmid>
    </source>
</reference>
<proteinExistence type="predicted"/>
<organism evidence="1 2">
    <name type="scientific">Butyrivibrio proteoclasticus (strain ATCC 51982 / DSM 14932 / B316)</name>
    <name type="common">Clostridium proteoclasticum</name>
    <dbReference type="NCBI Taxonomy" id="515622"/>
    <lineage>
        <taxon>Bacteria</taxon>
        <taxon>Bacillati</taxon>
        <taxon>Bacillota</taxon>
        <taxon>Clostridia</taxon>
        <taxon>Lachnospirales</taxon>
        <taxon>Lachnospiraceae</taxon>
        <taxon>Butyrivibrio</taxon>
    </lineage>
</organism>
<gene>
    <name evidence="1" type="ordered locus">bpr_II334</name>
</gene>
<dbReference type="AlphaFoldDB" id="E0S4D9"/>
<dbReference type="EMBL" id="CP001812">
    <property type="protein sequence ID" value="ADL36271.1"/>
    <property type="molecule type" value="Genomic_DNA"/>
</dbReference>
<keyword evidence="1" id="KW-0614">Plasmid</keyword>
<evidence type="ECO:0000313" key="2">
    <source>
        <dbReference type="Proteomes" id="UP000001299"/>
    </source>
</evidence>
<name>E0S4D9_BUTPB</name>
<dbReference type="HOGENOM" id="CLU_1060418_0_0_9"/>
<dbReference type="KEGG" id="bpb:bpr_II334"/>
<dbReference type="Proteomes" id="UP000001299">
    <property type="component" value="Plasmid pCY360"/>
</dbReference>
<keyword evidence="2" id="KW-1185">Reference proteome</keyword>